<comment type="caution">
    <text evidence="3">The sequence shown here is derived from an EMBL/GenBank/DDBJ whole genome shotgun (WGS) entry which is preliminary data.</text>
</comment>
<reference evidence="4" key="1">
    <citation type="submission" date="2018-05" db="EMBL/GenBank/DDBJ databases">
        <title>Draft genome sequence of Stemphylium lycopersici strain CIDEFI 213.</title>
        <authorList>
            <person name="Medina R."/>
            <person name="Franco M.E.E."/>
            <person name="Lucentini C.G."/>
            <person name="Saparrat M.C.N."/>
            <person name="Balatti P.A."/>
        </authorList>
    </citation>
    <scope>NUCLEOTIDE SEQUENCE [LARGE SCALE GENOMIC DNA]</scope>
    <source>
        <strain evidence="4">CIDEFI 213</strain>
    </source>
</reference>
<evidence type="ECO:0000313" key="4">
    <source>
        <dbReference type="Proteomes" id="UP000249619"/>
    </source>
</evidence>
<keyword evidence="4" id="KW-1185">Reference proteome</keyword>
<feature type="chain" id="PRO_5016660351" evidence="2">
    <location>
        <begin position="18"/>
        <end position="128"/>
    </location>
</feature>
<name>A0A364N2D1_STELY</name>
<feature type="signal peptide" evidence="2">
    <location>
        <begin position="1"/>
        <end position="17"/>
    </location>
</feature>
<dbReference type="Proteomes" id="UP000249619">
    <property type="component" value="Unassembled WGS sequence"/>
</dbReference>
<dbReference type="EMBL" id="QGDH01000075">
    <property type="protein sequence ID" value="RAR09443.1"/>
    <property type="molecule type" value="Genomic_DNA"/>
</dbReference>
<feature type="compositionally biased region" description="Pro residues" evidence="1">
    <location>
        <begin position="105"/>
        <end position="119"/>
    </location>
</feature>
<evidence type="ECO:0000313" key="3">
    <source>
        <dbReference type="EMBL" id="RAR09443.1"/>
    </source>
</evidence>
<accession>A0A364N2D1</accession>
<evidence type="ECO:0000256" key="1">
    <source>
        <dbReference type="SAM" id="MobiDB-lite"/>
    </source>
</evidence>
<proteinExistence type="predicted"/>
<gene>
    <name evidence="3" type="ORF">DDE83_005514</name>
</gene>
<feature type="compositionally biased region" description="Low complexity" evidence="1">
    <location>
        <begin position="51"/>
        <end position="69"/>
    </location>
</feature>
<sequence length="128" mass="14102">MLLLLLLLLLLWLLLLLLRPRRHPPSSSIRQVSQPAREGKCAEQQPRGVCRSSSRLESALESQGTPPARARLRREPPADGPMTEAATPVPAKPFISAQRADDDNPSPPRLRPAHAPSPPSFCRRRPSA</sequence>
<evidence type="ECO:0000256" key="2">
    <source>
        <dbReference type="SAM" id="SignalP"/>
    </source>
</evidence>
<organism evidence="3 4">
    <name type="scientific">Stemphylium lycopersici</name>
    <name type="common">Tomato gray leaf spot disease fungus</name>
    <name type="synonym">Thyrospora lycopersici</name>
    <dbReference type="NCBI Taxonomy" id="183478"/>
    <lineage>
        <taxon>Eukaryota</taxon>
        <taxon>Fungi</taxon>
        <taxon>Dikarya</taxon>
        <taxon>Ascomycota</taxon>
        <taxon>Pezizomycotina</taxon>
        <taxon>Dothideomycetes</taxon>
        <taxon>Pleosporomycetidae</taxon>
        <taxon>Pleosporales</taxon>
        <taxon>Pleosporineae</taxon>
        <taxon>Pleosporaceae</taxon>
        <taxon>Stemphylium</taxon>
    </lineage>
</organism>
<protein>
    <submittedName>
        <fullName evidence="3">Uncharacterized protein</fullName>
    </submittedName>
</protein>
<dbReference type="AlphaFoldDB" id="A0A364N2D1"/>
<keyword evidence="2" id="KW-0732">Signal</keyword>
<feature type="region of interest" description="Disordered" evidence="1">
    <location>
        <begin position="23"/>
        <end position="128"/>
    </location>
</feature>